<dbReference type="GO" id="GO:0016020">
    <property type="term" value="C:membrane"/>
    <property type="evidence" value="ECO:0007669"/>
    <property type="project" value="InterPro"/>
</dbReference>
<dbReference type="Proteomes" id="UP000321562">
    <property type="component" value="Unassembled WGS sequence"/>
</dbReference>
<protein>
    <submittedName>
        <fullName evidence="2">AbrB family transcriptional regulator</fullName>
    </submittedName>
</protein>
<dbReference type="AlphaFoldDB" id="A0A5C6S7Z2"/>
<feature type="transmembrane region" description="Helical" evidence="1">
    <location>
        <begin position="47"/>
        <end position="66"/>
    </location>
</feature>
<feature type="transmembrane region" description="Helical" evidence="1">
    <location>
        <begin position="303"/>
        <end position="322"/>
    </location>
</feature>
<feature type="transmembrane region" description="Helical" evidence="1">
    <location>
        <begin position="273"/>
        <end position="291"/>
    </location>
</feature>
<dbReference type="GO" id="GO:0010468">
    <property type="term" value="P:regulation of gene expression"/>
    <property type="evidence" value="ECO:0007669"/>
    <property type="project" value="InterPro"/>
</dbReference>
<dbReference type="EMBL" id="VOPL01000001">
    <property type="protein sequence ID" value="TXB70454.1"/>
    <property type="molecule type" value="Genomic_DNA"/>
</dbReference>
<feature type="transmembrane region" description="Helical" evidence="1">
    <location>
        <begin position="126"/>
        <end position="147"/>
    </location>
</feature>
<keyword evidence="1" id="KW-0472">Membrane</keyword>
<dbReference type="PANTHER" id="PTHR38457:SF1">
    <property type="entry name" value="REGULATOR ABRB-RELATED"/>
    <property type="match status" value="1"/>
</dbReference>
<dbReference type="PANTHER" id="PTHR38457">
    <property type="entry name" value="REGULATOR ABRB-RELATED"/>
    <property type="match status" value="1"/>
</dbReference>
<reference evidence="2 3" key="1">
    <citation type="submission" date="2019-08" db="EMBL/GenBank/DDBJ databases">
        <authorList>
            <person name="Ye J."/>
        </authorList>
    </citation>
    <scope>NUCLEOTIDE SEQUENCE [LARGE SCALE GENOMIC DNA]</scope>
    <source>
        <strain evidence="2 3">TK008</strain>
    </source>
</reference>
<gene>
    <name evidence="2" type="ORF">FQV27_00835</name>
</gene>
<keyword evidence="1" id="KW-0812">Transmembrane</keyword>
<dbReference type="PIRSF" id="PIRSF038991">
    <property type="entry name" value="Protein_AbrB"/>
    <property type="match status" value="1"/>
</dbReference>
<keyword evidence="1" id="KW-1133">Transmembrane helix</keyword>
<organism evidence="2 3">
    <name type="scientific">Paracoccus aurantiacus</name>
    <dbReference type="NCBI Taxonomy" id="2599412"/>
    <lineage>
        <taxon>Bacteria</taxon>
        <taxon>Pseudomonadati</taxon>
        <taxon>Pseudomonadota</taxon>
        <taxon>Alphaproteobacteria</taxon>
        <taxon>Rhodobacterales</taxon>
        <taxon>Paracoccaceae</taxon>
        <taxon>Paracoccus</taxon>
    </lineage>
</organism>
<evidence type="ECO:0000256" key="1">
    <source>
        <dbReference type="SAM" id="Phobius"/>
    </source>
</evidence>
<feature type="transmembrane region" description="Helical" evidence="1">
    <location>
        <begin position="219"/>
        <end position="240"/>
    </location>
</feature>
<dbReference type="OrthoDB" id="7157734at2"/>
<comment type="caution">
    <text evidence="2">The sequence shown here is derived from an EMBL/GenBank/DDBJ whole genome shotgun (WGS) entry which is preliminary data.</text>
</comment>
<dbReference type="Pfam" id="PF05145">
    <property type="entry name" value="AbrB"/>
    <property type="match status" value="1"/>
</dbReference>
<keyword evidence="3" id="KW-1185">Reference proteome</keyword>
<sequence length="391" mass="41053">MLRAGRSKPRWYRRSDAKTCQFPKRAAAACRPADALRVTRLFRPRHGFLRLALIYLAGAVIGWLGTLAGLPLPYMIGPLLMTAALSLSQRLTAPLPVRTRPFGQAVVASTVGLAFTPAALRAVIEAMPLLIVMSAMTASLALAVSVLQARLSGARLSRMVLATFPVAPVESAVIAESVGIPPAPVVMAQTLRIAAIVVSVPLLIYAIDGRPQIAALPASAGWNPAGLIVLIAVAAGGGFLFRLLGWANPFFLGPLAAAGAVTAAGFELPHYPAVMLAAAQILLGAWLGSTFQPHLFRGARREMVVSLGGTLLMLTLTCAGAVMLSRLTGIGWEVLVLGVAPGGVTEMALTAQYLHLDPSLVTAAHVVRIFMLMPLARPLIRLVGRIEARSG</sequence>
<dbReference type="NCBIfam" id="TIGR03082">
    <property type="entry name" value="Gneg_AbrB_dup"/>
    <property type="match status" value="1"/>
</dbReference>
<dbReference type="InterPro" id="IPR017516">
    <property type="entry name" value="AbrB_dup"/>
</dbReference>
<feature type="transmembrane region" description="Helical" evidence="1">
    <location>
        <begin position="101"/>
        <end position="120"/>
    </location>
</feature>
<feature type="transmembrane region" description="Helical" evidence="1">
    <location>
        <begin position="186"/>
        <end position="207"/>
    </location>
</feature>
<name>A0A5C6S7Z2_9RHOB</name>
<accession>A0A5C6S7Z2</accession>
<evidence type="ECO:0000313" key="3">
    <source>
        <dbReference type="Proteomes" id="UP000321562"/>
    </source>
</evidence>
<evidence type="ECO:0000313" key="2">
    <source>
        <dbReference type="EMBL" id="TXB70454.1"/>
    </source>
</evidence>
<dbReference type="InterPro" id="IPR007820">
    <property type="entry name" value="AbrB_fam"/>
</dbReference>
<proteinExistence type="predicted"/>